<name>A0AAW9REK9_9GAMM</name>
<evidence type="ECO:0000256" key="3">
    <source>
        <dbReference type="ARBA" id="ARBA00022630"/>
    </source>
</evidence>
<dbReference type="InterPro" id="IPR004113">
    <property type="entry name" value="FAD-bd_oxidored_4_C"/>
</dbReference>
<dbReference type="InterPro" id="IPR006094">
    <property type="entry name" value="Oxid_FAD_bind_N"/>
</dbReference>
<comment type="cofactor">
    <cofactor evidence="1">
        <name>FAD</name>
        <dbReference type="ChEBI" id="CHEBI:57692"/>
    </cofactor>
</comment>
<dbReference type="AlphaFoldDB" id="A0AAW9REK9"/>
<accession>A0AAW9REK9</accession>
<dbReference type="Pfam" id="PF01565">
    <property type="entry name" value="FAD_binding_4"/>
    <property type="match status" value="1"/>
</dbReference>
<keyword evidence="3" id="KW-0285">Flavoprotein</keyword>
<evidence type="ECO:0000256" key="4">
    <source>
        <dbReference type="ARBA" id="ARBA00022827"/>
    </source>
</evidence>
<dbReference type="InterPro" id="IPR051264">
    <property type="entry name" value="FAD-oxidored/transferase_4"/>
</dbReference>
<dbReference type="Gene3D" id="1.10.45.10">
    <property type="entry name" value="Vanillyl-alcohol Oxidase, Chain A, domain 4"/>
    <property type="match status" value="1"/>
</dbReference>
<dbReference type="RefSeq" id="WP_354694704.1">
    <property type="nucleotide sequence ID" value="NZ_JAZHOG010000004.1"/>
</dbReference>
<dbReference type="InterPro" id="IPR016166">
    <property type="entry name" value="FAD-bd_PCMH"/>
</dbReference>
<dbReference type="InterPro" id="IPR016164">
    <property type="entry name" value="FAD-linked_Oxase-like_C"/>
</dbReference>
<dbReference type="InterPro" id="IPR016171">
    <property type="entry name" value="Vanillyl_alc_oxidase_C-sub2"/>
</dbReference>
<sequence length="469" mass="50403">MNTRNAPGALRELQSACPDVEISTEPAVLESHGLDWTRFRDPAPLAVAFPRKLEDVQALVRHACGAGLAIVPSGGRTGLSGGAVAAGGELVVSFDRMRQMLEFDPVDASIRVEAGMTTGAVQEFAAANDLYYPVSFASEGTSQIGGNIATNAGGIRVLRHGLTRERVTGLKVVTGTGAVLECNRGLIKNASGYDLRHLFIGSEGTLGLIVEATLRLERRPPPGKVMLLGLTGLDALMNVFSDLRRTVALSAFEFLTDKALAHVCAGHELSRPLETECPLYVVAEFDCPGDEAEEAALASFERGVERGWLADGIIAQSAAQNAELWRYREGISESITALRPYKNDLSVRISRVPEFLQRMDALVAEIASDYEVVWYGHIGDGNLHMNIIGPEGLGPDEFEARCHEISNRTYALTEEMGGSISAEHGLGLLKSPWLGRARSAAEIEAMRAIKRVFDPAGILNPGKLFPNDG</sequence>
<dbReference type="InterPro" id="IPR016169">
    <property type="entry name" value="FAD-bd_PCMH_sub2"/>
</dbReference>
<protein>
    <submittedName>
        <fullName evidence="7">FAD-binding oxidoreductase</fullName>
    </submittedName>
</protein>
<gene>
    <name evidence="7" type="ORF">V3330_07040</name>
</gene>
<dbReference type="Proteomes" id="UP001359886">
    <property type="component" value="Unassembled WGS sequence"/>
</dbReference>
<dbReference type="GO" id="GO:0016491">
    <property type="term" value="F:oxidoreductase activity"/>
    <property type="evidence" value="ECO:0007669"/>
    <property type="project" value="UniProtKB-KW"/>
</dbReference>
<dbReference type="SUPFAM" id="SSF56176">
    <property type="entry name" value="FAD-binding/transporter-associated domain-like"/>
    <property type="match status" value="1"/>
</dbReference>
<evidence type="ECO:0000313" key="7">
    <source>
        <dbReference type="EMBL" id="MEJ8567379.1"/>
    </source>
</evidence>
<feature type="domain" description="FAD-binding PCMH-type" evidence="6">
    <location>
        <begin position="40"/>
        <end position="219"/>
    </location>
</feature>
<dbReference type="EMBL" id="JAZHOG010000004">
    <property type="protein sequence ID" value="MEJ8567379.1"/>
    <property type="molecule type" value="Genomic_DNA"/>
</dbReference>
<dbReference type="SUPFAM" id="SSF55103">
    <property type="entry name" value="FAD-linked oxidases, C-terminal domain"/>
    <property type="match status" value="1"/>
</dbReference>
<dbReference type="PANTHER" id="PTHR43716">
    <property type="entry name" value="D-2-HYDROXYGLUTARATE DEHYDROGENASE, MITOCHONDRIAL"/>
    <property type="match status" value="1"/>
</dbReference>
<dbReference type="Pfam" id="PF02913">
    <property type="entry name" value="FAD-oxidase_C"/>
    <property type="match status" value="1"/>
</dbReference>
<evidence type="ECO:0000256" key="1">
    <source>
        <dbReference type="ARBA" id="ARBA00001974"/>
    </source>
</evidence>
<evidence type="ECO:0000259" key="6">
    <source>
        <dbReference type="PROSITE" id="PS51387"/>
    </source>
</evidence>
<reference evidence="7 8" key="1">
    <citation type="submission" date="2024-02" db="EMBL/GenBank/DDBJ databases">
        <title>A novel Wenzhouxiangellaceae bacterium, isolated from coastal sediments.</title>
        <authorList>
            <person name="Du Z.-J."/>
            <person name="Ye Y.-Q."/>
            <person name="Zhang X.-Y."/>
        </authorList>
    </citation>
    <scope>NUCLEOTIDE SEQUENCE [LARGE SCALE GENOMIC DNA]</scope>
    <source>
        <strain evidence="7 8">CH-27</strain>
    </source>
</reference>
<evidence type="ECO:0000256" key="5">
    <source>
        <dbReference type="ARBA" id="ARBA00023002"/>
    </source>
</evidence>
<comment type="similarity">
    <text evidence="2">Belongs to the FAD-binding oxidoreductase/transferase type 4 family.</text>
</comment>
<keyword evidence="4" id="KW-0274">FAD</keyword>
<proteinExistence type="inferred from homology"/>
<evidence type="ECO:0000313" key="8">
    <source>
        <dbReference type="Proteomes" id="UP001359886"/>
    </source>
</evidence>
<evidence type="ECO:0000256" key="2">
    <source>
        <dbReference type="ARBA" id="ARBA00008000"/>
    </source>
</evidence>
<dbReference type="PANTHER" id="PTHR43716:SF1">
    <property type="entry name" value="D-2-HYDROXYGLUTARATE DEHYDROGENASE, MITOCHONDRIAL"/>
    <property type="match status" value="1"/>
</dbReference>
<dbReference type="InterPro" id="IPR036318">
    <property type="entry name" value="FAD-bd_PCMH-like_sf"/>
</dbReference>
<dbReference type="FunFam" id="1.10.45.10:FF:000001">
    <property type="entry name" value="D-lactate dehydrogenase mitochondrial"/>
    <property type="match status" value="1"/>
</dbReference>
<dbReference type="Gene3D" id="3.30.70.2740">
    <property type="match status" value="1"/>
</dbReference>
<dbReference type="GO" id="GO:0022904">
    <property type="term" value="P:respiratory electron transport chain"/>
    <property type="evidence" value="ECO:0007669"/>
    <property type="project" value="TreeGrafter"/>
</dbReference>
<organism evidence="7 8">
    <name type="scientific">Elongatibacter sediminis</name>
    <dbReference type="NCBI Taxonomy" id="3119006"/>
    <lineage>
        <taxon>Bacteria</taxon>
        <taxon>Pseudomonadati</taxon>
        <taxon>Pseudomonadota</taxon>
        <taxon>Gammaproteobacteria</taxon>
        <taxon>Chromatiales</taxon>
        <taxon>Wenzhouxiangellaceae</taxon>
        <taxon>Elongatibacter</taxon>
    </lineage>
</organism>
<dbReference type="Gene3D" id="3.30.70.2190">
    <property type="match status" value="1"/>
</dbReference>
<dbReference type="GO" id="GO:0071949">
    <property type="term" value="F:FAD binding"/>
    <property type="evidence" value="ECO:0007669"/>
    <property type="project" value="InterPro"/>
</dbReference>
<comment type="caution">
    <text evidence="7">The sequence shown here is derived from an EMBL/GenBank/DDBJ whole genome shotgun (WGS) entry which is preliminary data.</text>
</comment>
<keyword evidence="5" id="KW-0560">Oxidoreductase</keyword>
<keyword evidence="8" id="KW-1185">Reference proteome</keyword>
<dbReference type="Gene3D" id="3.30.465.10">
    <property type="match status" value="1"/>
</dbReference>
<dbReference type="PROSITE" id="PS51387">
    <property type="entry name" value="FAD_PCMH"/>
    <property type="match status" value="1"/>
</dbReference>